<proteinExistence type="predicted"/>
<dbReference type="EMBL" id="CP132302">
    <property type="protein sequence ID" value="WLR96574.1"/>
    <property type="molecule type" value="Genomic_DNA"/>
</dbReference>
<reference evidence="2 3" key="1">
    <citation type="submission" date="2023-08" db="EMBL/GenBank/DDBJ databases">
        <title>Pathogen: clinical or host-associated sample.</title>
        <authorList>
            <person name="Hergert J."/>
            <person name="Casey R."/>
            <person name="Wagner J."/>
            <person name="Young E.L."/>
            <person name="Oakeson K.F."/>
        </authorList>
    </citation>
    <scope>NUCLEOTIDE SEQUENCE [LARGE SCALE GENOMIC DNA]</scope>
    <source>
        <strain evidence="2 3">1760953</strain>
    </source>
</reference>
<dbReference type="Proteomes" id="UP001234585">
    <property type="component" value="Chromosome"/>
</dbReference>
<name>A0AA50H799_9HYPH</name>
<sequence>MLKLIAASLLTTATMIATAQASDTEQLEDCWSTAATSYLDRVGVSEQNLKEATQSADAACWTKLMMAGEAGREMREYMEVQLYNANKVDKPQPKIEKVSGFTPKVGYNLYNARTGFLCRFPSDVENARGLLDTNRAHLIEQIGGCVVIDRPIEVEQIKTLYSAIEVRYVNANGKMITAFTSDRTFRTKWGWNAIGIE</sequence>
<keyword evidence="3" id="KW-1185">Reference proteome</keyword>
<accession>A0AA50H799</accession>
<protein>
    <submittedName>
        <fullName evidence="2">Uncharacterized protein</fullName>
    </submittedName>
</protein>
<evidence type="ECO:0000313" key="3">
    <source>
        <dbReference type="Proteomes" id="UP001234585"/>
    </source>
</evidence>
<gene>
    <name evidence="2" type="ORF">Q9313_12765</name>
</gene>
<dbReference type="AlphaFoldDB" id="A0AA50H799"/>
<feature type="chain" id="PRO_5041222872" evidence="1">
    <location>
        <begin position="22"/>
        <end position="197"/>
    </location>
</feature>
<evidence type="ECO:0000313" key="2">
    <source>
        <dbReference type="EMBL" id="WLR96574.1"/>
    </source>
</evidence>
<feature type="signal peptide" evidence="1">
    <location>
        <begin position="1"/>
        <end position="21"/>
    </location>
</feature>
<evidence type="ECO:0000256" key="1">
    <source>
        <dbReference type="SAM" id="SignalP"/>
    </source>
</evidence>
<dbReference type="RefSeq" id="WP_306036863.1">
    <property type="nucleotide sequence ID" value="NZ_CP132302.1"/>
</dbReference>
<keyword evidence="1" id="KW-0732">Signal</keyword>
<organism evidence="2 3">
    <name type="scientific">Shinella sumterensis</name>
    <dbReference type="NCBI Taxonomy" id="1967501"/>
    <lineage>
        <taxon>Bacteria</taxon>
        <taxon>Pseudomonadati</taxon>
        <taxon>Pseudomonadota</taxon>
        <taxon>Alphaproteobacteria</taxon>
        <taxon>Hyphomicrobiales</taxon>
        <taxon>Rhizobiaceae</taxon>
        <taxon>Shinella</taxon>
    </lineage>
</organism>